<dbReference type="HOGENOM" id="CLU_154901_0_0_1"/>
<protein>
    <submittedName>
        <fullName evidence="1">Uncharacterized protein</fullName>
    </submittedName>
</protein>
<reference evidence="2" key="1">
    <citation type="journal article" date="2011" name="Nature">
        <title>Genome sequence and analysis of the tuber crop potato.</title>
        <authorList>
            <consortium name="The Potato Genome Sequencing Consortium"/>
        </authorList>
    </citation>
    <scope>NUCLEOTIDE SEQUENCE [LARGE SCALE GENOMIC DNA]</scope>
    <source>
        <strain evidence="2">cv. DM1-3 516 R44</strain>
    </source>
</reference>
<dbReference type="InParanoid" id="M1DJ32"/>
<evidence type="ECO:0000313" key="2">
    <source>
        <dbReference type="Proteomes" id="UP000011115"/>
    </source>
</evidence>
<reference evidence="1" key="2">
    <citation type="submission" date="2015-06" db="UniProtKB">
        <authorList>
            <consortium name="EnsemblPlants"/>
        </authorList>
    </citation>
    <scope>IDENTIFICATION</scope>
    <source>
        <strain evidence="1">DM1-3 516 R44</strain>
    </source>
</reference>
<dbReference type="Proteomes" id="UP000011115">
    <property type="component" value="Unassembled WGS sequence"/>
</dbReference>
<dbReference type="EnsemblPlants" id="PGSC0003DMT400089860">
    <property type="protein sequence ID" value="PGSC0003DMT400089860"/>
    <property type="gene ID" value="PGSC0003DMG400039431"/>
</dbReference>
<organism evidence="1 2">
    <name type="scientific">Solanum tuberosum</name>
    <name type="common">Potato</name>
    <dbReference type="NCBI Taxonomy" id="4113"/>
    <lineage>
        <taxon>Eukaryota</taxon>
        <taxon>Viridiplantae</taxon>
        <taxon>Streptophyta</taxon>
        <taxon>Embryophyta</taxon>
        <taxon>Tracheophyta</taxon>
        <taxon>Spermatophyta</taxon>
        <taxon>Magnoliopsida</taxon>
        <taxon>eudicotyledons</taxon>
        <taxon>Gunneridae</taxon>
        <taxon>Pentapetalae</taxon>
        <taxon>asterids</taxon>
        <taxon>lamiids</taxon>
        <taxon>Solanales</taxon>
        <taxon>Solanaceae</taxon>
        <taxon>Solanoideae</taxon>
        <taxon>Solaneae</taxon>
        <taxon>Solanum</taxon>
    </lineage>
</organism>
<evidence type="ECO:0000313" key="1">
    <source>
        <dbReference type="EnsemblPlants" id="PGSC0003DMT400089860"/>
    </source>
</evidence>
<dbReference type="AlphaFoldDB" id="M1DJ32"/>
<accession>M1DJ32</accession>
<dbReference type="Gramene" id="PGSC0003DMT400089860">
    <property type="protein sequence ID" value="PGSC0003DMT400089860"/>
    <property type="gene ID" value="PGSC0003DMG400039431"/>
</dbReference>
<proteinExistence type="predicted"/>
<sequence length="117" mass="13235">MVLECQPRPGCRLGECQTWYQSTEFKIPRESMKPFAKNVLRRVTRRSKSGSPNHSAIRVLVISIVSLPRPSASLRSITLGDPTLHRGTTRRSVDYSFLSPTWFFPSGIGTLELYPVK</sequence>
<keyword evidence="2" id="KW-1185">Reference proteome</keyword>
<dbReference type="PaxDb" id="4113-PGSC0003DMT400089860"/>
<name>M1DJ32_SOLTU</name>